<evidence type="ECO:0000256" key="2">
    <source>
        <dbReference type="ARBA" id="ARBA00023125"/>
    </source>
</evidence>
<protein>
    <submittedName>
        <fullName evidence="5">AraC family transcriptional regulator</fullName>
    </submittedName>
</protein>
<evidence type="ECO:0000259" key="4">
    <source>
        <dbReference type="PROSITE" id="PS01124"/>
    </source>
</evidence>
<evidence type="ECO:0000256" key="1">
    <source>
        <dbReference type="ARBA" id="ARBA00023015"/>
    </source>
</evidence>
<dbReference type="Pfam" id="PF02311">
    <property type="entry name" value="AraC_binding"/>
    <property type="match status" value="1"/>
</dbReference>
<dbReference type="Gene3D" id="1.10.10.60">
    <property type="entry name" value="Homeodomain-like"/>
    <property type="match status" value="2"/>
</dbReference>
<feature type="domain" description="HTH araC/xylS-type" evidence="4">
    <location>
        <begin position="186"/>
        <end position="284"/>
    </location>
</feature>
<dbReference type="Proteomes" id="UP000279089">
    <property type="component" value="Unassembled WGS sequence"/>
</dbReference>
<proteinExistence type="predicted"/>
<dbReference type="PROSITE" id="PS00041">
    <property type="entry name" value="HTH_ARAC_FAMILY_1"/>
    <property type="match status" value="1"/>
</dbReference>
<dbReference type="GO" id="GO:0043565">
    <property type="term" value="F:sequence-specific DNA binding"/>
    <property type="evidence" value="ECO:0007669"/>
    <property type="project" value="InterPro"/>
</dbReference>
<comment type="caution">
    <text evidence="5">The sequence shown here is derived from an EMBL/GenBank/DDBJ whole genome shotgun (WGS) entry which is preliminary data.</text>
</comment>
<dbReference type="Gene3D" id="2.60.120.10">
    <property type="entry name" value="Jelly Rolls"/>
    <property type="match status" value="1"/>
</dbReference>
<dbReference type="InterPro" id="IPR003313">
    <property type="entry name" value="AraC-bd"/>
</dbReference>
<dbReference type="InterPro" id="IPR014710">
    <property type="entry name" value="RmlC-like_jellyroll"/>
</dbReference>
<dbReference type="Pfam" id="PF12833">
    <property type="entry name" value="HTH_18"/>
    <property type="match status" value="1"/>
</dbReference>
<dbReference type="InterPro" id="IPR018060">
    <property type="entry name" value="HTH_AraC"/>
</dbReference>
<sequence>MKPELLKVPTREIHSFSARRDMLPNINSRWHYHDELELIHFQKGHGMQFVGDDIRAFSPGDIVLVGSNLPHFWRYENTEGDSADIPYSTVIHFKETCLGGGFLDIPEASSIRGLIQRAKRGLHIAEHASAAIVAEMNRLVETDGIERIVALLRCLAKIAMHPGVTELASPGFRPVVNQSAGSERINRVFDHIFKNFQEPLSLPEVAGIAMMSENSFCRYFKSKTGKTYLQFLYEVRVGFACKLLMDNRLSIKEICFASGFNDYTSFHRIFKKHTGKTPQQYFKTILP</sequence>
<reference evidence="6" key="1">
    <citation type="submission" date="2018-11" db="EMBL/GenBank/DDBJ databases">
        <title>Chitinophaga lutea sp.nov., isolate from arsenic contaminated soil.</title>
        <authorList>
            <person name="Zong Y."/>
        </authorList>
    </citation>
    <scope>NUCLEOTIDE SEQUENCE [LARGE SCALE GENOMIC DNA]</scope>
    <source>
        <strain evidence="6">YLT18</strain>
    </source>
</reference>
<dbReference type="InterPro" id="IPR011051">
    <property type="entry name" value="RmlC_Cupin_sf"/>
</dbReference>
<keyword evidence="6" id="KW-1185">Reference proteome</keyword>
<dbReference type="SUPFAM" id="SSF46689">
    <property type="entry name" value="Homeodomain-like"/>
    <property type="match status" value="2"/>
</dbReference>
<gene>
    <name evidence="5" type="ORF">EG028_21275</name>
</gene>
<dbReference type="AlphaFoldDB" id="A0A3N4MBI6"/>
<dbReference type="SMART" id="SM00342">
    <property type="entry name" value="HTH_ARAC"/>
    <property type="match status" value="1"/>
</dbReference>
<name>A0A3N4MBI6_9BACT</name>
<dbReference type="SUPFAM" id="SSF51182">
    <property type="entry name" value="RmlC-like cupins"/>
    <property type="match status" value="1"/>
</dbReference>
<evidence type="ECO:0000313" key="6">
    <source>
        <dbReference type="Proteomes" id="UP000279089"/>
    </source>
</evidence>
<keyword evidence="1" id="KW-0805">Transcription regulation</keyword>
<dbReference type="InterPro" id="IPR009057">
    <property type="entry name" value="Homeodomain-like_sf"/>
</dbReference>
<dbReference type="OrthoDB" id="745435at2"/>
<dbReference type="PANTHER" id="PTHR43280:SF2">
    <property type="entry name" value="HTH-TYPE TRANSCRIPTIONAL REGULATOR EXSA"/>
    <property type="match status" value="1"/>
</dbReference>
<dbReference type="PANTHER" id="PTHR43280">
    <property type="entry name" value="ARAC-FAMILY TRANSCRIPTIONAL REGULATOR"/>
    <property type="match status" value="1"/>
</dbReference>
<accession>A0A3N4MBI6</accession>
<dbReference type="EMBL" id="RMBX01000012">
    <property type="protein sequence ID" value="RPD39146.1"/>
    <property type="molecule type" value="Genomic_DNA"/>
</dbReference>
<evidence type="ECO:0000313" key="5">
    <source>
        <dbReference type="EMBL" id="RPD39146.1"/>
    </source>
</evidence>
<organism evidence="5 6">
    <name type="scientific">Chitinophaga barathri</name>
    <dbReference type="NCBI Taxonomy" id="1647451"/>
    <lineage>
        <taxon>Bacteria</taxon>
        <taxon>Pseudomonadati</taxon>
        <taxon>Bacteroidota</taxon>
        <taxon>Chitinophagia</taxon>
        <taxon>Chitinophagales</taxon>
        <taxon>Chitinophagaceae</taxon>
        <taxon>Chitinophaga</taxon>
    </lineage>
</organism>
<evidence type="ECO:0000256" key="3">
    <source>
        <dbReference type="ARBA" id="ARBA00023163"/>
    </source>
</evidence>
<dbReference type="RefSeq" id="WP_120518296.1">
    <property type="nucleotide sequence ID" value="NZ_QXZY01000012.1"/>
</dbReference>
<keyword evidence="2" id="KW-0238">DNA-binding</keyword>
<dbReference type="PROSITE" id="PS01124">
    <property type="entry name" value="HTH_ARAC_FAMILY_2"/>
    <property type="match status" value="1"/>
</dbReference>
<keyword evidence="3" id="KW-0804">Transcription</keyword>
<dbReference type="GO" id="GO:0003700">
    <property type="term" value="F:DNA-binding transcription factor activity"/>
    <property type="evidence" value="ECO:0007669"/>
    <property type="project" value="InterPro"/>
</dbReference>
<dbReference type="InterPro" id="IPR018062">
    <property type="entry name" value="HTH_AraC-typ_CS"/>
</dbReference>